<evidence type="ECO:0000313" key="1">
    <source>
        <dbReference type="EMBL" id="RPJ87777.1"/>
    </source>
</evidence>
<comment type="caution">
    <text evidence="1">The sequence shown here is derived from an EMBL/GenBank/DDBJ whole genome shotgun (WGS) entry which is preliminary data.</text>
</comment>
<dbReference type="AlphaFoldDB" id="A0A424W3H0"/>
<sequence length="437" mass="44728">MPRNGTGGYSLPNNSWNPAVNGAAATAADWQALINDVATAIQNSVSSDGQTTMTGSLNMGGFVVAGLGAPSGTGQSLRWEQLIKGADIPSAAALPVPVEGSVFAVTGSTSITSLTDVYPGRIVYLIFPAGITIVNAGFLQLPGGANIVTKANDVIAFMNESPGIWRAIAYPARLDTATGVIPSGGFKNLLINGNFNVNQRGVGGTVVLAAGAYGHDRWKAGSGGCTYTYTTSNGITTINISSGTLSQVVEGNNVKSGVYTLSWSGTALGKFGGGVFSPSGVSAAVTGGIDSGIEFSTGTVSLAQLEFGSNATLFEFRPIGVESQLCLRYAFVLNNAGSTPPICPVSFIAFNNYGQGILNYPAEMRAPPTFSFLNGSAASLGVQGTGGGNIACTTFSVDWIGLRGCRVSVDIASPLTQGWTSLLHIVTAPLLLWSAEL</sequence>
<gene>
    <name evidence="1" type="ORF">DY367_31210</name>
</gene>
<organism evidence="1 2">
    <name type="scientific">Alcaligenes xylosoxydans xylosoxydans</name>
    <name type="common">Achromobacter xylosoxidans</name>
    <dbReference type="NCBI Taxonomy" id="85698"/>
    <lineage>
        <taxon>Bacteria</taxon>
        <taxon>Pseudomonadati</taxon>
        <taxon>Pseudomonadota</taxon>
        <taxon>Betaproteobacteria</taxon>
        <taxon>Burkholderiales</taxon>
        <taxon>Alcaligenaceae</taxon>
        <taxon>Achromobacter</taxon>
    </lineage>
</organism>
<accession>A0A424W3H0</accession>
<protein>
    <submittedName>
        <fullName evidence="1">Uncharacterized protein</fullName>
    </submittedName>
</protein>
<evidence type="ECO:0000313" key="2">
    <source>
        <dbReference type="Proteomes" id="UP000285324"/>
    </source>
</evidence>
<reference evidence="1 2" key="1">
    <citation type="submission" date="2018-08" db="EMBL/GenBank/DDBJ databases">
        <title>Achromobacter xylosoxidans Genome sequencing and assembly.</title>
        <authorList>
            <person name="Wang R."/>
            <person name="Rensing C."/>
            <person name="Li Y."/>
        </authorList>
    </citation>
    <scope>NUCLEOTIDE SEQUENCE [LARGE SCALE GENOMIC DNA]</scope>
    <source>
        <strain evidence="1 2">GD003A</strain>
    </source>
</reference>
<proteinExistence type="predicted"/>
<dbReference type="EMBL" id="QVXO01000104">
    <property type="protein sequence ID" value="RPJ87777.1"/>
    <property type="molecule type" value="Genomic_DNA"/>
</dbReference>
<dbReference type="RefSeq" id="WP_124260424.1">
    <property type="nucleotide sequence ID" value="NZ_CP061008.1"/>
</dbReference>
<dbReference type="OrthoDB" id="564699at2"/>
<name>A0A424W3H0_ALCXX</name>
<dbReference type="Proteomes" id="UP000285324">
    <property type="component" value="Unassembled WGS sequence"/>
</dbReference>